<dbReference type="GO" id="GO:0005789">
    <property type="term" value="C:endoplasmic reticulum membrane"/>
    <property type="evidence" value="ECO:0007669"/>
    <property type="project" value="UniProtKB-SubCell"/>
</dbReference>
<dbReference type="GO" id="GO:0009966">
    <property type="term" value="P:regulation of signal transduction"/>
    <property type="evidence" value="ECO:0007669"/>
    <property type="project" value="InterPro"/>
</dbReference>
<keyword evidence="8" id="KW-0325">Glycoprotein</keyword>
<proteinExistence type="inferred from homology"/>
<comment type="similarity">
    <text evidence="2">Belongs to the nicastrin family.</text>
</comment>
<dbReference type="Gene3D" id="3.40.630.10">
    <property type="entry name" value="Zn peptidases"/>
    <property type="match status" value="1"/>
</dbReference>
<keyword evidence="4" id="KW-0732">Signal</keyword>
<dbReference type="AlphaFoldDB" id="A0A640KK91"/>
<evidence type="ECO:0000313" key="11">
    <source>
        <dbReference type="Proteomes" id="UP000419144"/>
    </source>
</evidence>
<gene>
    <name evidence="10" type="ORF">LtaPh_2609700</name>
</gene>
<dbReference type="SUPFAM" id="SSF53187">
    <property type="entry name" value="Zn-dependent exopeptidases"/>
    <property type="match status" value="1"/>
</dbReference>
<dbReference type="PANTHER" id="PTHR31826">
    <property type="entry name" value="NICALIN"/>
    <property type="match status" value="1"/>
</dbReference>
<sequence length="703" mass="76960">MMNGKRAPNWGELAVSPRGSVRTWVLVVLLFVCLNLPFPSFCHVRVWMAECYCHTGKIEHTLLAVLCGSRPSLFPSLCSHRLHSYAAFHVPSYPPLPSSLFTLLTMPRGTKKLIFTHSKGNDWRLGRSNSRAPFLSRSTLQPFPQRSTGTHTHDMLQSIAVAALLLSIVCLENVVQAGPVLEVKVDRAIAFNRQLGDGDELHFGSRAVLLRGEMVQYTTGGSASYHGYTVYVKCSEHLTSSALQQIAAPELSKAAKGLVVELCDKDRANEDMLSFFFSSTATSIPVYFLPHSEASKELSRLLSVAAQRRITERVVLSVGKTLQLSTLVENSTLPSASIESRYVHKPKQTRGKGASAAATPQVLVTAHFDSLGVSPASRTSGGASGAVAAMELWRRLTSTPYSRQESVAPYGVTVLLGSTSRFNYAGTASWISNHTDRELDQFRAVLCLDELLPHRETSKDEPDLYLHVEDALMKRQYGQQVVEQVEAAAKVLGISLKVVSAKTNYQHYDLEFEHEAFASRQMIAMTLSTHRVHHTDQLFRDVRRPPATAADAAVLTKHAGLVEAIVRILADAAPSAEGITMVWPGAASYVQGMLHYASESQRSPVAQNGAGMRQYASTIEHHMRAQATVAQRAALTSASSVATYQQLRTPGITLLGPYEETMQVFLAKSYLFECVVAVAALAALLLFLYVELGLTTAQRLFSD</sequence>
<evidence type="ECO:0000256" key="8">
    <source>
        <dbReference type="ARBA" id="ARBA00023180"/>
    </source>
</evidence>
<organism evidence="10 11">
    <name type="scientific">Leishmania tarentolae</name>
    <name type="common">Sauroleishmania tarentolae</name>
    <dbReference type="NCBI Taxonomy" id="5689"/>
    <lineage>
        <taxon>Eukaryota</taxon>
        <taxon>Discoba</taxon>
        <taxon>Euglenozoa</taxon>
        <taxon>Kinetoplastea</taxon>
        <taxon>Metakinetoplastina</taxon>
        <taxon>Trypanosomatida</taxon>
        <taxon>Trypanosomatidae</taxon>
        <taxon>Leishmaniinae</taxon>
        <taxon>Leishmania</taxon>
        <taxon>lizard Leishmania</taxon>
    </lineage>
</organism>
<protein>
    <submittedName>
        <fullName evidence="10">Uncharacterized protein</fullName>
    </submittedName>
</protein>
<evidence type="ECO:0000256" key="9">
    <source>
        <dbReference type="SAM" id="Phobius"/>
    </source>
</evidence>
<comment type="caution">
    <text evidence="10">The sequence shown here is derived from an EMBL/GenBank/DDBJ whole genome shotgun (WGS) entry which is preliminary data.</text>
</comment>
<name>A0A640KK91_LEITA</name>
<keyword evidence="3 9" id="KW-0812">Transmembrane</keyword>
<dbReference type="OrthoDB" id="5913609at2759"/>
<keyword evidence="6 9" id="KW-1133">Transmembrane helix</keyword>
<dbReference type="EMBL" id="BLBS01000035">
    <property type="protein sequence ID" value="GET89465.1"/>
    <property type="molecule type" value="Genomic_DNA"/>
</dbReference>
<keyword evidence="7 9" id="KW-0472">Membrane</keyword>
<feature type="transmembrane region" description="Helical" evidence="9">
    <location>
        <begin position="670"/>
        <end position="690"/>
    </location>
</feature>
<keyword evidence="5" id="KW-0256">Endoplasmic reticulum</keyword>
<evidence type="ECO:0000256" key="7">
    <source>
        <dbReference type="ARBA" id="ARBA00023136"/>
    </source>
</evidence>
<evidence type="ECO:0000256" key="4">
    <source>
        <dbReference type="ARBA" id="ARBA00022729"/>
    </source>
</evidence>
<dbReference type="VEuPathDB" id="TriTrypDB:LtaPh_2609700"/>
<dbReference type="InterPro" id="IPR016574">
    <property type="entry name" value="Nicalin"/>
</dbReference>
<keyword evidence="11" id="KW-1185">Reference proteome</keyword>
<accession>A0A640KK91</accession>
<evidence type="ECO:0000256" key="3">
    <source>
        <dbReference type="ARBA" id="ARBA00022692"/>
    </source>
</evidence>
<evidence type="ECO:0000256" key="1">
    <source>
        <dbReference type="ARBA" id="ARBA00004389"/>
    </source>
</evidence>
<comment type="subcellular location">
    <subcellularLocation>
        <location evidence="1">Endoplasmic reticulum membrane</location>
        <topology evidence="1">Single-pass membrane protein</topology>
    </subcellularLocation>
</comment>
<evidence type="ECO:0000256" key="2">
    <source>
        <dbReference type="ARBA" id="ARBA00007717"/>
    </source>
</evidence>
<evidence type="ECO:0000313" key="10">
    <source>
        <dbReference type="EMBL" id="GET89465.1"/>
    </source>
</evidence>
<reference evidence="10" key="1">
    <citation type="submission" date="2019-11" db="EMBL/GenBank/DDBJ databases">
        <title>Leishmania tarentolae CDS.</title>
        <authorList>
            <person name="Goto Y."/>
            <person name="Yamagishi J."/>
        </authorList>
    </citation>
    <scope>NUCLEOTIDE SEQUENCE [LARGE SCALE GENOMIC DNA]</scope>
    <source>
        <strain evidence="10">Parrot Tar II</strain>
    </source>
</reference>
<dbReference type="Proteomes" id="UP000419144">
    <property type="component" value="Unassembled WGS sequence"/>
</dbReference>
<evidence type="ECO:0000256" key="6">
    <source>
        <dbReference type="ARBA" id="ARBA00022989"/>
    </source>
</evidence>
<evidence type="ECO:0000256" key="5">
    <source>
        <dbReference type="ARBA" id="ARBA00022824"/>
    </source>
</evidence>